<evidence type="ECO:0000256" key="12">
    <source>
        <dbReference type="SAM" id="Phobius"/>
    </source>
</evidence>
<keyword evidence="12" id="KW-0812">Transmembrane</keyword>
<dbReference type="GO" id="GO:0000978">
    <property type="term" value="F:RNA polymerase II cis-regulatory region sequence-specific DNA binding"/>
    <property type="evidence" value="ECO:0007669"/>
    <property type="project" value="InterPro"/>
</dbReference>
<feature type="domain" description="NR LBD" evidence="14">
    <location>
        <begin position="369"/>
        <end position="622"/>
    </location>
</feature>
<feature type="transmembrane region" description="Helical" evidence="12">
    <location>
        <begin position="94"/>
        <end position="114"/>
    </location>
</feature>
<organism evidence="15 16">
    <name type="scientific">Caenorhabditis auriculariae</name>
    <dbReference type="NCBI Taxonomy" id="2777116"/>
    <lineage>
        <taxon>Eukaryota</taxon>
        <taxon>Metazoa</taxon>
        <taxon>Ecdysozoa</taxon>
        <taxon>Nematoda</taxon>
        <taxon>Chromadorea</taxon>
        <taxon>Rhabditida</taxon>
        <taxon>Rhabditina</taxon>
        <taxon>Rhabditomorpha</taxon>
        <taxon>Rhabditoidea</taxon>
        <taxon>Rhabditidae</taxon>
        <taxon>Peloderinae</taxon>
        <taxon>Caenorhabditis</taxon>
    </lineage>
</organism>
<dbReference type="EMBL" id="CAJGYM010000010">
    <property type="protein sequence ID" value="CAD6189254.1"/>
    <property type="molecule type" value="Genomic_DNA"/>
</dbReference>
<keyword evidence="5 11" id="KW-0862">Zinc</keyword>
<dbReference type="SUPFAM" id="SSF48508">
    <property type="entry name" value="Nuclear receptor ligand-binding domain"/>
    <property type="match status" value="1"/>
</dbReference>
<comment type="subcellular location">
    <subcellularLocation>
        <location evidence="1 11">Nucleus</location>
    </subcellularLocation>
</comment>
<evidence type="ECO:0000259" key="14">
    <source>
        <dbReference type="PROSITE" id="PS51843"/>
    </source>
</evidence>
<keyword evidence="16" id="KW-1185">Reference proteome</keyword>
<evidence type="ECO:0000256" key="11">
    <source>
        <dbReference type="RuleBase" id="RU004334"/>
    </source>
</evidence>
<evidence type="ECO:0000256" key="3">
    <source>
        <dbReference type="ARBA" id="ARBA00022723"/>
    </source>
</evidence>
<dbReference type="PROSITE" id="PS00031">
    <property type="entry name" value="NUCLEAR_REC_DBD_1"/>
    <property type="match status" value="1"/>
</dbReference>
<evidence type="ECO:0000256" key="2">
    <source>
        <dbReference type="ARBA" id="ARBA00005993"/>
    </source>
</evidence>
<evidence type="ECO:0000259" key="13">
    <source>
        <dbReference type="PROSITE" id="PS51030"/>
    </source>
</evidence>
<dbReference type="GO" id="GO:0005634">
    <property type="term" value="C:nucleus"/>
    <property type="evidence" value="ECO:0007669"/>
    <property type="project" value="UniProtKB-SubCell"/>
</dbReference>
<keyword evidence="9 11" id="KW-0675">Receptor</keyword>
<evidence type="ECO:0000256" key="8">
    <source>
        <dbReference type="ARBA" id="ARBA00023163"/>
    </source>
</evidence>
<protein>
    <recommendedName>
        <fullName evidence="17">Nuclear receptor domain-containing protein</fullName>
    </recommendedName>
</protein>
<dbReference type="GO" id="GO:0003700">
    <property type="term" value="F:DNA-binding transcription factor activity"/>
    <property type="evidence" value="ECO:0007669"/>
    <property type="project" value="InterPro"/>
</dbReference>
<dbReference type="SUPFAM" id="SSF57716">
    <property type="entry name" value="Glucocorticoid receptor-like (DNA-binding domain)"/>
    <property type="match status" value="1"/>
</dbReference>
<accession>A0A8S1H271</accession>
<dbReference type="OrthoDB" id="5818301at2759"/>
<dbReference type="PRINTS" id="PR00047">
    <property type="entry name" value="STROIDFINGER"/>
</dbReference>
<evidence type="ECO:0000256" key="7">
    <source>
        <dbReference type="ARBA" id="ARBA00023125"/>
    </source>
</evidence>
<dbReference type="SMART" id="SM00430">
    <property type="entry name" value="HOLI"/>
    <property type="match status" value="1"/>
</dbReference>
<keyword evidence="8 11" id="KW-0804">Transcription</keyword>
<dbReference type="Gene3D" id="3.30.50.10">
    <property type="entry name" value="Erythroid Transcription Factor GATA-1, subunit A"/>
    <property type="match status" value="1"/>
</dbReference>
<dbReference type="PANTHER" id="PTHR46011">
    <property type="entry name" value="NUCLEAR HORMONE RECEPTOR FAMILY MEMBER NHR-86-RELATED"/>
    <property type="match status" value="1"/>
</dbReference>
<evidence type="ECO:0000313" key="15">
    <source>
        <dbReference type="EMBL" id="CAD6189254.1"/>
    </source>
</evidence>
<dbReference type="GO" id="GO:0006357">
    <property type="term" value="P:regulation of transcription by RNA polymerase II"/>
    <property type="evidence" value="ECO:0007669"/>
    <property type="project" value="TreeGrafter"/>
</dbReference>
<dbReference type="Proteomes" id="UP000835052">
    <property type="component" value="Unassembled WGS sequence"/>
</dbReference>
<dbReference type="PROSITE" id="PS51843">
    <property type="entry name" value="NR_LBD"/>
    <property type="match status" value="1"/>
</dbReference>
<dbReference type="InterPro" id="IPR049636">
    <property type="entry name" value="HNF4-like_DBD"/>
</dbReference>
<evidence type="ECO:0000256" key="5">
    <source>
        <dbReference type="ARBA" id="ARBA00022833"/>
    </source>
</evidence>
<feature type="domain" description="Nuclear receptor" evidence="13">
    <location>
        <begin position="257"/>
        <end position="332"/>
    </location>
</feature>
<keyword evidence="12" id="KW-1133">Transmembrane helix</keyword>
<dbReference type="PANTHER" id="PTHR46011:SF32">
    <property type="entry name" value="NUCLEAR HORMONE RECEPTOR FAMILY"/>
    <property type="match status" value="1"/>
</dbReference>
<dbReference type="InterPro" id="IPR035500">
    <property type="entry name" value="NHR-like_dom_sf"/>
</dbReference>
<dbReference type="InterPro" id="IPR013088">
    <property type="entry name" value="Znf_NHR/GATA"/>
</dbReference>
<dbReference type="InterPro" id="IPR001628">
    <property type="entry name" value="Znf_hrmn_rcpt"/>
</dbReference>
<evidence type="ECO:0000256" key="10">
    <source>
        <dbReference type="ARBA" id="ARBA00023242"/>
    </source>
</evidence>
<feature type="transmembrane region" description="Helical" evidence="12">
    <location>
        <begin position="22"/>
        <end position="43"/>
    </location>
</feature>
<evidence type="ECO:0000256" key="9">
    <source>
        <dbReference type="ARBA" id="ARBA00023170"/>
    </source>
</evidence>
<keyword evidence="3 11" id="KW-0479">Metal-binding</keyword>
<dbReference type="GO" id="GO:0008270">
    <property type="term" value="F:zinc ion binding"/>
    <property type="evidence" value="ECO:0007669"/>
    <property type="project" value="UniProtKB-KW"/>
</dbReference>
<keyword evidence="7 11" id="KW-0238">DNA-binding</keyword>
<evidence type="ECO:0000313" key="16">
    <source>
        <dbReference type="Proteomes" id="UP000835052"/>
    </source>
</evidence>
<name>A0A8S1H271_9PELO</name>
<evidence type="ECO:0000256" key="6">
    <source>
        <dbReference type="ARBA" id="ARBA00023015"/>
    </source>
</evidence>
<evidence type="ECO:0000256" key="4">
    <source>
        <dbReference type="ARBA" id="ARBA00022771"/>
    </source>
</evidence>
<keyword evidence="6 11" id="KW-0805">Transcription regulation</keyword>
<gene>
    <name evidence="15" type="ORF">CAUJ_LOCUS5173</name>
</gene>
<reference evidence="15" key="1">
    <citation type="submission" date="2020-10" db="EMBL/GenBank/DDBJ databases">
        <authorList>
            <person name="Kikuchi T."/>
        </authorList>
    </citation>
    <scope>NUCLEOTIDE SEQUENCE</scope>
    <source>
        <strain evidence="15">NKZ352</strain>
    </source>
</reference>
<keyword evidence="12" id="KW-0472">Membrane</keyword>
<comment type="caution">
    <text evidence="15">The sequence shown here is derived from an EMBL/GenBank/DDBJ whole genome shotgun (WGS) entry which is preliminary data.</text>
</comment>
<proteinExistence type="inferred from homology"/>
<keyword evidence="10 11" id="KW-0539">Nucleus</keyword>
<dbReference type="AlphaFoldDB" id="A0A8S1H271"/>
<evidence type="ECO:0000256" key="1">
    <source>
        <dbReference type="ARBA" id="ARBA00004123"/>
    </source>
</evidence>
<feature type="transmembrane region" description="Helical" evidence="12">
    <location>
        <begin position="126"/>
        <end position="148"/>
    </location>
</feature>
<dbReference type="InterPro" id="IPR000536">
    <property type="entry name" value="Nucl_hrmn_rcpt_lig-bd"/>
</dbReference>
<dbReference type="SMART" id="SM00399">
    <property type="entry name" value="ZnF_C4"/>
    <property type="match status" value="1"/>
</dbReference>
<feature type="transmembrane region" description="Helical" evidence="12">
    <location>
        <begin position="154"/>
        <end position="177"/>
    </location>
</feature>
<dbReference type="PROSITE" id="PS51030">
    <property type="entry name" value="NUCLEAR_REC_DBD_2"/>
    <property type="match status" value="1"/>
</dbReference>
<keyword evidence="4 11" id="KW-0863">Zinc-finger</keyword>
<comment type="similarity">
    <text evidence="2 11">Belongs to the nuclear hormone receptor family.</text>
</comment>
<dbReference type="Gene3D" id="1.10.565.10">
    <property type="entry name" value="Retinoid X Receptor"/>
    <property type="match status" value="1"/>
</dbReference>
<sequence length="623" mass="70373">MQAVNFNPNDTKYKACCCHAKTFTIVVGILEIFTICFILVAVLPDLNSRICEGYYNGYNETSNSSFYVAQSVSSNDSTTGAVKDVENFICELNVVFLIWAVAQIVSINVMFYGIKIIRWFLFVPHILFRLCCAALLVGLQGIFVYFCLISNGDFTSYVVAIIFLTLLLLFWLYATWIEIRCAHFIKRSQETGFSISVARPIGPATISLSEREAPPPLPVRQLPPLRHTRNPYVTQEKAEPHFSDTSSNSNNLMNSEKPVCFVCGDSGDGHHFGVSACRACAAFFRRTVARGKNYFCRETSSCCIDLSIRSMCKACRYNKCLAVGMRRSAVQKNREPLGNRGGSISLKDVTRSELETRLNSQTSSHLLGTKLDYLERLVRCYDALRNARLLVHADPCRSEPRIAQPTMFLSANSVQMKDAPLVYDFIQNTFPELSELDFAQKEILFKNCFPTFGIIEGTYNCMTNRRDVYYLANGDYIDYNNPAAGTSTDEELRKNECGANLFKSAFDFFRKSVLSSMINHGVLFVEMLALLVFVVWDVGLDGQNEKSEMIARKVRETVMRELLQYYSSNQTCSEPSVRMGNLMLIPYTALKSVRRFQENVEISRIFDLGLVEGALCDLIVQKE</sequence>
<dbReference type="Pfam" id="PF00105">
    <property type="entry name" value="zf-C4"/>
    <property type="match status" value="1"/>
</dbReference>
<dbReference type="CDD" id="cd06960">
    <property type="entry name" value="NR_DBD_HNF4A"/>
    <property type="match status" value="1"/>
</dbReference>
<evidence type="ECO:0008006" key="17">
    <source>
        <dbReference type="Google" id="ProtNLM"/>
    </source>
</evidence>
<dbReference type="Pfam" id="PF00104">
    <property type="entry name" value="Hormone_recep"/>
    <property type="match status" value="1"/>
</dbReference>